<dbReference type="GO" id="GO:0006335">
    <property type="term" value="P:DNA replication-dependent chromatin assembly"/>
    <property type="evidence" value="ECO:0007669"/>
    <property type="project" value="TreeGrafter"/>
</dbReference>
<dbReference type="InterPro" id="IPR019544">
    <property type="entry name" value="Tetratricopeptide_SHNi-TPR_dom"/>
</dbReference>
<dbReference type="Pfam" id="PF10516">
    <property type="entry name" value="SHNi-TPR"/>
    <property type="match status" value="1"/>
</dbReference>
<gene>
    <name evidence="6" type="ORF">MBRA1_001037</name>
</gene>
<dbReference type="PANTHER" id="PTHR15081:SF1">
    <property type="entry name" value="NUCLEAR AUTOANTIGENIC SPERM PROTEIN"/>
    <property type="match status" value="1"/>
</dbReference>
<dbReference type="GO" id="GO:0042393">
    <property type="term" value="F:histone binding"/>
    <property type="evidence" value="ECO:0007669"/>
    <property type="project" value="TreeGrafter"/>
</dbReference>
<dbReference type="InterPro" id="IPR011990">
    <property type="entry name" value="TPR-like_helical_dom_sf"/>
</dbReference>
<keyword evidence="1" id="KW-0677">Repeat</keyword>
<dbReference type="GO" id="GO:0005654">
    <property type="term" value="C:nucleoplasm"/>
    <property type="evidence" value="ECO:0007669"/>
    <property type="project" value="TreeGrafter"/>
</dbReference>
<organism evidence="6 7">
    <name type="scientific">Malassezia brasiliensis</name>
    <dbReference type="NCBI Taxonomy" id="1821822"/>
    <lineage>
        <taxon>Eukaryota</taxon>
        <taxon>Fungi</taxon>
        <taxon>Dikarya</taxon>
        <taxon>Basidiomycota</taxon>
        <taxon>Ustilaginomycotina</taxon>
        <taxon>Malasseziomycetes</taxon>
        <taxon>Malasseziales</taxon>
        <taxon>Malasseziaceae</taxon>
        <taxon>Malassezia</taxon>
    </lineage>
</organism>
<feature type="region of interest" description="Disordered" evidence="4">
    <location>
        <begin position="81"/>
        <end position="132"/>
    </location>
</feature>
<feature type="compositionally biased region" description="Basic and acidic residues" evidence="4">
    <location>
        <begin position="97"/>
        <end position="106"/>
    </location>
</feature>
<keyword evidence="7" id="KW-1185">Reference proteome</keyword>
<dbReference type="SUPFAM" id="SSF48452">
    <property type="entry name" value="TPR-like"/>
    <property type="match status" value="1"/>
</dbReference>
<dbReference type="Gene3D" id="1.25.40.10">
    <property type="entry name" value="Tetratricopeptide repeat domain"/>
    <property type="match status" value="1"/>
</dbReference>
<evidence type="ECO:0000259" key="5">
    <source>
        <dbReference type="Pfam" id="PF10516"/>
    </source>
</evidence>
<feature type="domain" description="Tetratricopeptide SHNi-TPR" evidence="5">
    <location>
        <begin position="193"/>
        <end position="220"/>
    </location>
</feature>
<proteinExistence type="predicted"/>
<dbReference type="AlphaFoldDB" id="A0AAF0DS58"/>
<dbReference type="GO" id="GO:0034080">
    <property type="term" value="P:CENP-A containing chromatin assembly"/>
    <property type="evidence" value="ECO:0007669"/>
    <property type="project" value="TreeGrafter"/>
</dbReference>
<protein>
    <recommendedName>
        <fullName evidence="5">Tetratricopeptide SHNi-TPR domain-containing protein</fullName>
    </recommendedName>
</protein>
<dbReference type="PANTHER" id="PTHR15081">
    <property type="entry name" value="NUCLEAR AUTOANTIGENIC SPERM PROTEIN NASP -RELATED"/>
    <property type="match status" value="1"/>
</dbReference>
<evidence type="ECO:0000256" key="2">
    <source>
        <dbReference type="ARBA" id="ARBA00022803"/>
    </source>
</evidence>
<keyword evidence="3" id="KW-0175">Coiled coil</keyword>
<sequence>MSEPSKASIADQVKVQLDEANRCFALKKYDGAADMLASALEELRDSYDEDAPELGPILHLYGRALLEHFINVGGALGTGGTVDAPSLSEPLPPAEEGDVRGDDDVSSKATGKRKATDDADQAQEEEEEEEDDLAVAFTVLDLSRVIFERILGSSASQPASSKDAAALTKHDVHLVTLTGDTLDERDLVIELGEVYNDLGDVGLESENFEQASQDYASSLRVLAPLLVPYSRRLSDAHLRLGLALEFHPNNERRGEAISHIEQALHVLQRRLVELEKDELTALEGKLVSERDNLAAMDNDQRQREVRDVKEVLKDVELKLDEMKSNPAALKEDGKLSNPELEATIREAFLNAAQSALGETTTKVQPNQLVNDLSTRVKKKKKN</sequence>
<evidence type="ECO:0000256" key="3">
    <source>
        <dbReference type="SAM" id="Coils"/>
    </source>
</evidence>
<evidence type="ECO:0000313" key="7">
    <source>
        <dbReference type="Proteomes" id="UP001216638"/>
    </source>
</evidence>
<accession>A0AAF0DS58</accession>
<feature type="compositionally biased region" description="Acidic residues" evidence="4">
    <location>
        <begin position="118"/>
        <end position="132"/>
    </location>
</feature>
<dbReference type="InterPro" id="IPR051730">
    <property type="entry name" value="NASP-like"/>
</dbReference>
<feature type="region of interest" description="Disordered" evidence="4">
    <location>
        <begin position="357"/>
        <end position="382"/>
    </location>
</feature>
<evidence type="ECO:0000313" key="6">
    <source>
        <dbReference type="EMBL" id="WFC94407.1"/>
    </source>
</evidence>
<dbReference type="EMBL" id="CP119951">
    <property type="protein sequence ID" value="WFC94407.1"/>
    <property type="molecule type" value="Genomic_DNA"/>
</dbReference>
<reference evidence="6" key="1">
    <citation type="submission" date="2023-03" db="EMBL/GenBank/DDBJ databases">
        <title>Mating type loci evolution in Malassezia.</title>
        <authorList>
            <person name="Coelho M.A."/>
        </authorList>
    </citation>
    <scope>NUCLEOTIDE SEQUENCE</scope>
    <source>
        <strain evidence="6">CBS 14135</strain>
    </source>
</reference>
<name>A0AAF0DS58_9BASI</name>
<keyword evidence="2" id="KW-0802">TPR repeat</keyword>
<feature type="compositionally biased region" description="Polar residues" evidence="4">
    <location>
        <begin position="357"/>
        <end position="373"/>
    </location>
</feature>
<evidence type="ECO:0000256" key="4">
    <source>
        <dbReference type="SAM" id="MobiDB-lite"/>
    </source>
</evidence>
<dbReference type="Proteomes" id="UP001216638">
    <property type="component" value="Chromosome 1"/>
</dbReference>
<evidence type="ECO:0000256" key="1">
    <source>
        <dbReference type="ARBA" id="ARBA00022737"/>
    </source>
</evidence>
<feature type="coiled-coil region" evidence="3">
    <location>
        <begin position="257"/>
        <end position="325"/>
    </location>
</feature>